<organism evidence="4 5">
    <name type="scientific">Lucilia cuprina</name>
    <name type="common">Green bottle fly</name>
    <name type="synonym">Australian sheep blowfly</name>
    <dbReference type="NCBI Taxonomy" id="7375"/>
    <lineage>
        <taxon>Eukaryota</taxon>
        <taxon>Metazoa</taxon>
        <taxon>Ecdysozoa</taxon>
        <taxon>Arthropoda</taxon>
        <taxon>Hexapoda</taxon>
        <taxon>Insecta</taxon>
        <taxon>Pterygota</taxon>
        <taxon>Neoptera</taxon>
        <taxon>Endopterygota</taxon>
        <taxon>Diptera</taxon>
        <taxon>Brachycera</taxon>
        <taxon>Muscomorpha</taxon>
        <taxon>Oestroidea</taxon>
        <taxon>Calliphoridae</taxon>
        <taxon>Luciliinae</taxon>
        <taxon>Lucilia</taxon>
    </lineage>
</organism>
<name>A0A0L0BZU1_LUCCU</name>
<evidence type="ECO:0000259" key="3">
    <source>
        <dbReference type="Pfam" id="PF00685"/>
    </source>
</evidence>
<sequence>MSKFTEVTLPQYPTNLINKDWTQRPVKYYADRLGFIKKVHELEVYDDDVWLVTLPKCGTTWMQELLWLIMNNFDFETAKREHLEVRTPFLEFDYIVHENLATAFGPLDKLIRPRLIKTHLCLPLVPAQIWYKKPKVIYVARNIKDAYVSQYYHTRSLGFNMDKTLDEFVEFNMQGGNLFDPFLHITEFYSLRNEPWLYYTSFECMKQNLRQVITDICKFLNKTITPELMEKMLKHLSFEEMKNNPKTNHIWEFEQVRKKMGLPYEHHNFVRKGQVNGYKKELSKEMVTKLDKWVLENLSKYNLTMEELFLVLEEHSFIYRRRYNCGQIRNIYKKTKDKQTKMYKLIEVKPQRYPTNLLNKDWSKRIIHHREDRLDFLQKVHELEIFDDDVWLVTLPKCGTTWMQELLWLVMNDFDFETALKTDLEFRSPFMEFEYIVNENLETAFKPLEQLSRPRLIKTHLCLPLLPAQIWDKKPKVIYVARNIRDAYVSEYYHTRSLGVSMDKTIDEYINAQMVGPTIQEPFSNLTEFYSLRNESWLYYTSFERMKLDLRQVITEVCNFLNKTITEETMERMLKHLSFEEMKNNPKTNHIWEFQQVRKKLGLPYEHHNFVRKGQVNGYKEELSAEMVDKLDKWVVENLNEYNVTMDELLLLK</sequence>
<dbReference type="EMBL" id="JRES01001097">
    <property type="protein sequence ID" value="KNC25587.1"/>
    <property type="molecule type" value="Genomic_DNA"/>
</dbReference>
<dbReference type="PANTHER" id="PTHR11783">
    <property type="entry name" value="SULFOTRANSFERASE SULT"/>
    <property type="match status" value="1"/>
</dbReference>
<evidence type="ECO:0000313" key="4">
    <source>
        <dbReference type="EMBL" id="KNC25587.1"/>
    </source>
</evidence>
<dbReference type="OMA" id="GTNHYGP"/>
<dbReference type="AlphaFoldDB" id="A0A0L0BZU1"/>
<dbReference type="Proteomes" id="UP000037069">
    <property type="component" value="Unassembled WGS sequence"/>
</dbReference>
<evidence type="ECO:0000256" key="2">
    <source>
        <dbReference type="ARBA" id="ARBA00022679"/>
    </source>
</evidence>
<dbReference type="SUPFAM" id="SSF52540">
    <property type="entry name" value="P-loop containing nucleoside triphosphate hydrolases"/>
    <property type="match status" value="2"/>
</dbReference>
<reference evidence="4 5" key="1">
    <citation type="journal article" date="2015" name="Nat. Commun.">
        <title>Lucilia cuprina genome unlocks parasitic fly biology to underpin future interventions.</title>
        <authorList>
            <person name="Anstead C.A."/>
            <person name="Korhonen P.K."/>
            <person name="Young N.D."/>
            <person name="Hall R.S."/>
            <person name="Jex A.R."/>
            <person name="Murali S.C."/>
            <person name="Hughes D.S."/>
            <person name="Lee S.F."/>
            <person name="Perry T."/>
            <person name="Stroehlein A.J."/>
            <person name="Ansell B.R."/>
            <person name="Breugelmans B."/>
            <person name="Hofmann A."/>
            <person name="Qu J."/>
            <person name="Dugan S."/>
            <person name="Lee S.L."/>
            <person name="Chao H."/>
            <person name="Dinh H."/>
            <person name="Han Y."/>
            <person name="Doddapaneni H.V."/>
            <person name="Worley K.C."/>
            <person name="Muzny D.M."/>
            <person name="Ioannidis P."/>
            <person name="Waterhouse R.M."/>
            <person name="Zdobnov E.M."/>
            <person name="James P.J."/>
            <person name="Bagnall N.H."/>
            <person name="Kotze A.C."/>
            <person name="Gibbs R.A."/>
            <person name="Richards S."/>
            <person name="Batterham P."/>
            <person name="Gasser R.B."/>
        </authorList>
    </citation>
    <scope>NUCLEOTIDE SEQUENCE [LARGE SCALE GENOMIC DNA]</scope>
    <source>
        <strain evidence="4 5">LS</strain>
        <tissue evidence="4">Full body</tissue>
    </source>
</reference>
<dbReference type="OrthoDB" id="205623at2759"/>
<evidence type="ECO:0000313" key="5">
    <source>
        <dbReference type="Proteomes" id="UP000037069"/>
    </source>
</evidence>
<comment type="caution">
    <text evidence="4">The sequence shown here is derived from an EMBL/GenBank/DDBJ whole genome shotgun (WGS) entry which is preliminary data.</text>
</comment>
<keyword evidence="2" id="KW-0808">Transferase</keyword>
<feature type="domain" description="Sulfotransferase" evidence="3">
    <location>
        <begin position="387"/>
        <end position="641"/>
    </location>
</feature>
<feature type="domain" description="Sulfotransferase" evidence="3">
    <location>
        <begin position="46"/>
        <end position="300"/>
    </location>
</feature>
<accession>A0A0L0BZU1</accession>
<gene>
    <name evidence="4" type="ORF">FF38_12982</name>
</gene>
<dbReference type="InterPro" id="IPR027417">
    <property type="entry name" value="P-loop_NTPase"/>
</dbReference>
<keyword evidence="5" id="KW-1185">Reference proteome</keyword>
<dbReference type="InterPro" id="IPR000863">
    <property type="entry name" value="Sulfotransferase_dom"/>
</dbReference>
<dbReference type="GO" id="GO:0008146">
    <property type="term" value="F:sulfotransferase activity"/>
    <property type="evidence" value="ECO:0007669"/>
    <property type="project" value="InterPro"/>
</dbReference>
<proteinExistence type="inferred from homology"/>
<dbReference type="Gene3D" id="3.40.50.300">
    <property type="entry name" value="P-loop containing nucleotide triphosphate hydrolases"/>
    <property type="match status" value="2"/>
</dbReference>
<evidence type="ECO:0000256" key="1">
    <source>
        <dbReference type="ARBA" id="ARBA00005771"/>
    </source>
</evidence>
<dbReference type="Pfam" id="PF00685">
    <property type="entry name" value="Sulfotransfer_1"/>
    <property type="match status" value="2"/>
</dbReference>
<protein>
    <recommendedName>
        <fullName evidence="3">Sulfotransferase domain-containing protein</fullName>
    </recommendedName>
</protein>
<comment type="similarity">
    <text evidence="1">Belongs to the sulfotransferase 1 family.</text>
</comment>